<dbReference type="STRING" id="1652495.ccrud_12060"/>
<dbReference type="Proteomes" id="UP000076929">
    <property type="component" value="Chromosome"/>
</dbReference>
<proteinExistence type="predicted"/>
<dbReference type="RefSeq" id="WP_066568080.1">
    <property type="nucleotide sequence ID" value="NZ_CP015622.1"/>
</dbReference>
<evidence type="ECO:0000313" key="2">
    <source>
        <dbReference type="Proteomes" id="UP000076929"/>
    </source>
</evidence>
<sequence>MESIDELLNLIRRGAETTVSLNLTATRTQEPSGYSGWYVDPMLLKYIEADGLTVHYSRNSVHLLRGDKDILRGVDSRRWLFKEDENPISIDAKNLKILGRTEFFINPLSIIRALKLSVTDPSTITKSAVLERDTWVIPHATHKFSNDENQLKLIEIDAETGVILAVESNRERIETSSISFPNELPDPTWVGPSTEWPDPQEQINLPETIPHEISALPAQSENPRHLRIWISEYALEGAYPKFRVGESVRLALDFRYDSAPIDGLETTRRGWIDHLGNPIAGPKWPVRFTGDGWSANSYITTPASQDVEMSGWFSYTDADVDRNDLKVLRIYGGVGVFDKPERLWQELEDTTDAFRTEEIFLRDTIIDVTIDGAVPPPLQPLRFERGSTHLIDGKLWVLCAHYPVLRCWDLETGHYLGQTFVPVSLQRSSCLSFAEQFIHNDEIAWRLVPGADALSDAQPWSPSPSKPDLESPIQVPEPWELMSDLSAGLYSLHAYSEHGSRIALGRMNANRELEICPIPSDGISIHYATRVGDEYFVNLWQISVTINSDFQITSLQHHHPDESPWSWFVSEGVAVSTEENQILFIEQDSTAEITHLATPSDCSPQIKVHSSEYFTVLMIPENNQIGTRTRPVPRSISIFQSGQWTTTEFETVSVEI</sequence>
<dbReference type="OrthoDB" id="4391084at2"/>
<organism evidence="1 2">
    <name type="scientific">Corynebacterium crudilactis</name>
    <dbReference type="NCBI Taxonomy" id="1652495"/>
    <lineage>
        <taxon>Bacteria</taxon>
        <taxon>Bacillati</taxon>
        <taxon>Actinomycetota</taxon>
        <taxon>Actinomycetes</taxon>
        <taxon>Mycobacteriales</taxon>
        <taxon>Corynebacteriaceae</taxon>
        <taxon>Corynebacterium</taxon>
    </lineage>
</organism>
<dbReference type="EMBL" id="CP015622">
    <property type="protein sequence ID" value="ANE04858.1"/>
    <property type="molecule type" value="Genomic_DNA"/>
</dbReference>
<gene>
    <name evidence="1" type="ORF">ccrud_12060</name>
</gene>
<reference evidence="1 2" key="1">
    <citation type="submission" date="2016-05" db="EMBL/GenBank/DDBJ databases">
        <title>Complete genome sequence of Corynebacterium crudilactis, a new Corynebacterium species isolated from raw cow's milk.</title>
        <authorList>
            <person name="Christian R."/>
            <person name="Zimmermann J."/>
            <person name="Lipski A."/>
            <person name="Kalinowski J."/>
        </authorList>
    </citation>
    <scope>NUCLEOTIDE SEQUENCE [LARGE SCALE GENOMIC DNA]</scope>
    <source>
        <strain evidence="1 2">JZ16</strain>
    </source>
</reference>
<dbReference type="KEGG" id="ccjz:ccrud_12060"/>
<name>A0A172QW53_9CORY</name>
<dbReference type="AlphaFoldDB" id="A0A172QW53"/>
<protein>
    <submittedName>
        <fullName evidence="1">Uncharacterized protein</fullName>
    </submittedName>
</protein>
<accession>A0A172QW53</accession>
<keyword evidence="2" id="KW-1185">Reference proteome</keyword>
<evidence type="ECO:0000313" key="1">
    <source>
        <dbReference type="EMBL" id="ANE04858.1"/>
    </source>
</evidence>